<dbReference type="InParanoid" id="A0A251S1Q7"/>
<name>A0A251S1Q7_HELAN</name>
<proteinExistence type="predicted"/>
<gene>
    <name evidence="3" type="ORF">HannXRQ_Chr16g0523741</name>
    <name evidence="2" type="ORF">HanXRQr2_Chr16g0766101</name>
</gene>
<organism evidence="3 4">
    <name type="scientific">Helianthus annuus</name>
    <name type="common">Common sunflower</name>
    <dbReference type="NCBI Taxonomy" id="4232"/>
    <lineage>
        <taxon>Eukaryota</taxon>
        <taxon>Viridiplantae</taxon>
        <taxon>Streptophyta</taxon>
        <taxon>Embryophyta</taxon>
        <taxon>Tracheophyta</taxon>
        <taxon>Spermatophyta</taxon>
        <taxon>Magnoliopsida</taxon>
        <taxon>eudicotyledons</taxon>
        <taxon>Gunneridae</taxon>
        <taxon>Pentapetalae</taxon>
        <taxon>asterids</taxon>
        <taxon>campanulids</taxon>
        <taxon>Asterales</taxon>
        <taxon>Asteraceae</taxon>
        <taxon>Asteroideae</taxon>
        <taxon>Heliantheae alliance</taxon>
        <taxon>Heliantheae</taxon>
        <taxon>Helianthus</taxon>
    </lineage>
</organism>
<protein>
    <submittedName>
        <fullName evidence="3">Uncharacterized protein</fullName>
    </submittedName>
</protein>
<dbReference type="EMBL" id="CM007905">
    <property type="protein sequence ID" value="OTF92608.1"/>
    <property type="molecule type" value="Genomic_DNA"/>
</dbReference>
<dbReference type="EMBL" id="MNCJ02000331">
    <property type="protein sequence ID" value="KAF5761522.1"/>
    <property type="molecule type" value="Genomic_DNA"/>
</dbReference>
<accession>A0A251S1Q7</accession>
<reference evidence="2" key="3">
    <citation type="submission" date="2020-06" db="EMBL/GenBank/DDBJ databases">
        <title>Helianthus annuus Genome sequencing and assembly Release 2.</title>
        <authorList>
            <person name="Gouzy J."/>
            <person name="Langlade N."/>
            <person name="Munos S."/>
        </authorList>
    </citation>
    <scope>NUCLEOTIDE SEQUENCE</scope>
    <source>
        <tissue evidence="2">Leaves</tissue>
    </source>
</reference>
<reference evidence="2 4" key="1">
    <citation type="journal article" date="2017" name="Nature">
        <title>The sunflower genome provides insights into oil metabolism, flowering and Asterid evolution.</title>
        <authorList>
            <person name="Badouin H."/>
            <person name="Gouzy J."/>
            <person name="Grassa C.J."/>
            <person name="Murat F."/>
            <person name="Staton S.E."/>
            <person name="Cottret L."/>
            <person name="Lelandais-Briere C."/>
            <person name="Owens G.L."/>
            <person name="Carrere S."/>
            <person name="Mayjonade B."/>
            <person name="Legrand L."/>
            <person name="Gill N."/>
            <person name="Kane N.C."/>
            <person name="Bowers J.E."/>
            <person name="Hubner S."/>
            <person name="Bellec A."/>
            <person name="Berard A."/>
            <person name="Berges H."/>
            <person name="Blanchet N."/>
            <person name="Boniface M.C."/>
            <person name="Brunel D."/>
            <person name="Catrice O."/>
            <person name="Chaidir N."/>
            <person name="Claudel C."/>
            <person name="Donnadieu C."/>
            <person name="Faraut T."/>
            <person name="Fievet G."/>
            <person name="Helmstetter N."/>
            <person name="King M."/>
            <person name="Knapp S.J."/>
            <person name="Lai Z."/>
            <person name="Le Paslier M.C."/>
            <person name="Lippi Y."/>
            <person name="Lorenzon L."/>
            <person name="Mandel J.R."/>
            <person name="Marage G."/>
            <person name="Marchand G."/>
            <person name="Marquand E."/>
            <person name="Bret-Mestries E."/>
            <person name="Morien E."/>
            <person name="Nambeesan S."/>
            <person name="Nguyen T."/>
            <person name="Pegot-Espagnet P."/>
            <person name="Pouilly N."/>
            <person name="Raftis F."/>
            <person name="Sallet E."/>
            <person name="Schiex T."/>
            <person name="Thomas J."/>
            <person name="Vandecasteele C."/>
            <person name="Vares D."/>
            <person name="Vear F."/>
            <person name="Vautrin S."/>
            <person name="Crespi M."/>
            <person name="Mangin B."/>
            <person name="Burke J.M."/>
            <person name="Salse J."/>
            <person name="Munos S."/>
            <person name="Vincourt P."/>
            <person name="Rieseberg L.H."/>
            <person name="Langlade N.B."/>
        </authorList>
    </citation>
    <scope>NUCLEOTIDE SEQUENCE [LARGE SCALE GENOMIC DNA]</scope>
    <source>
        <strain evidence="4">cv. SF193</strain>
        <tissue evidence="2">Leaves</tissue>
    </source>
</reference>
<dbReference type="AlphaFoldDB" id="A0A251S1Q7"/>
<evidence type="ECO:0000313" key="4">
    <source>
        <dbReference type="Proteomes" id="UP000215914"/>
    </source>
</evidence>
<sequence>MRILISESMLQFKRHAFMLVLQLIFVVSLAFQKQYRGDEMKPNKYTSSAITTDPPPPSSSTIVSSGERFHYLLCRIPNFSINLHFIALCTT</sequence>
<evidence type="ECO:0000313" key="2">
    <source>
        <dbReference type="EMBL" id="KAF5761522.1"/>
    </source>
</evidence>
<evidence type="ECO:0000313" key="3">
    <source>
        <dbReference type="EMBL" id="OTF92608.1"/>
    </source>
</evidence>
<dbReference type="Proteomes" id="UP000215914">
    <property type="component" value="Chromosome 16"/>
</dbReference>
<keyword evidence="4" id="KW-1185">Reference proteome</keyword>
<evidence type="ECO:0000256" key="1">
    <source>
        <dbReference type="SAM" id="MobiDB-lite"/>
    </source>
</evidence>
<feature type="region of interest" description="Disordered" evidence="1">
    <location>
        <begin position="40"/>
        <end position="60"/>
    </location>
</feature>
<reference evidence="3" key="2">
    <citation type="submission" date="2017-02" db="EMBL/GenBank/DDBJ databases">
        <title>Sunflower complete genome.</title>
        <authorList>
            <person name="Langlade N."/>
            <person name="Munos S."/>
        </authorList>
    </citation>
    <scope>NUCLEOTIDE SEQUENCE [LARGE SCALE GENOMIC DNA]</scope>
    <source>
        <tissue evidence="3">Leaves</tissue>
    </source>
</reference>
<dbReference type="Gramene" id="mRNA:HanXRQr2_Chr16g0766101">
    <property type="protein sequence ID" value="mRNA:HanXRQr2_Chr16g0766101"/>
    <property type="gene ID" value="HanXRQr2_Chr16g0766101"/>
</dbReference>